<sequence length="357" mass="36432">MRRGGVALALLGAIVGAGFASGSEVLCFFSRFGAAGWLGVLTACALTGACAYVMMRAAGVRGAASFPALYRAACGPWLARAAAVLYGALMAMSAGAMTAAFAELAALTLPIRDAYAAGFALAILLGVVCSRRDLALLSGLGRALLPLLLALLVLLLSLEGGGEPRVRLTGTARACAPAFGALYAAMNLGMISGLLCEAGARLTARESAREAAWLCAMLLALLALAHAALLRHGDSVERSALPLIALSMRLGTPGYALCAAALALSVLSTLAASLRALRSTLALPQGMGDALCAGCCAVCGALGFERLVGRCYPLLGCACAALLLALCIRLLTDRRERMRVPGAESESGPFQSRLDRV</sequence>
<dbReference type="Proteomes" id="UP000886887">
    <property type="component" value="Unassembled WGS sequence"/>
</dbReference>
<proteinExistence type="predicted"/>
<dbReference type="PANTHER" id="PTHR37814:SF1">
    <property type="entry name" value="MEMBRANE PROTEIN"/>
    <property type="match status" value="1"/>
</dbReference>
<feature type="transmembrane region" description="Helical" evidence="1">
    <location>
        <begin position="178"/>
        <end position="199"/>
    </location>
</feature>
<evidence type="ECO:0000313" key="2">
    <source>
        <dbReference type="EMBL" id="HIQ71191.1"/>
    </source>
</evidence>
<organism evidence="2 3">
    <name type="scientific">Candidatus Onthenecus intestinigallinarum</name>
    <dbReference type="NCBI Taxonomy" id="2840875"/>
    <lineage>
        <taxon>Bacteria</taxon>
        <taxon>Bacillati</taxon>
        <taxon>Bacillota</taxon>
        <taxon>Clostridia</taxon>
        <taxon>Eubacteriales</taxon>
        <taxon>Candidatus Onthenecus</taxon>
    </lineage>
</organism>
<feature type="transmembrane region" description="Helical" evidence="1">
    <location>
        <begin position="139"/>
        <end position="158"/>
    </location>
</feature>
<feature type="transmembrane region" description="Helical" evidence="1">
    <location>
        <begin position="250"/>
        <end position="274"/>
    </location>
</feature>
<gene>
    <name evidence="2" type="ORF">IAB73_03150</name>
</gene>
<keyword evidence="1" id="KW-0472">Membrane</keyword>
<reference evidence="2" key="1">
    <citation type="submission" date="2020-10" db="EMBL/GenBank/DDBJ databases">
        <authorList>
            <person name="Gilroy R."/>
        </authorList>
    </citation>
    <scope>NUCLEOTIDE SEQUENCE</scope>
    <source>
        <strain evidence="2">ChiSxjej2B14-6234</strain>
    </source>
</reference>
<feature type="transmembrane region" description="Helical" evidence="1">
    <location>
        <begin position="114"/>
        <end position="130"/>
    </location>
</feature>
<protein>
    <submittedName>
        <fullName evidence="2">Uncharacterized protein</fullName>
    </submittedName>
</protein>
<feature type="transmembrane region" description="Helical" evidence="1">
    <location>
        <begin position="286"/>
        <end position="304"/>
    </location>
</feature>
<keyword evidence="1" id="KW-1133">Transmembrane helix</keyword>
<dbReference type="AlphaFoldDB" id="A0A9D0Z9R8"/>
<dbReference type="InterPro" id="IPR038728">
    <property type="entry name" value="YkvI-like"/>
</dbReference>
<feature type="transmembrane region" description="Helical" evidence="1">
    <location>
        <begin position="32"/>
        <end position="56"/>
    </location>
</feature>
<evidence type="ECO:0000256" key="1">
    <source>
        <dbReference type="SAM" id="Phobius"/>
    </source>
</evidence>
<comment type="caution">
    <text evidence="2">The sequence shown here is derived from an EMBL/GenBank/DDBJ whole genome shotgun (WGS) entry which is preliminary data.</text>
</comment>
<feature type="transmembrane region" description="Helical" evidence="1">
    <location>
        <begin position="211"/>
        <end position="230"/>
    </location>
</feature>
<name>A0A9D0Z9R8_9FIRM</name>
<dbReference type="PANTHER" id="PTHR37814">
    <property type="entry name" value="CONSERVED MEMBRANE PROTEIN"/>
    <property type="match status" value="1"/>
</dbReference>
<feature type="transmembrane region" description="Helical" evidence="1">
    <location>
        <begin position="310"/>
        <end position="331"/>
    </location>
</feature>
<reference evidence="2" key="2">
    <citation type="journal article" date="2021" name="PeerJ">
        <title>Extensive microbial diversity within the chicken gut microbiome revealed by metagenomics and culture.</title>
        <authorList>
            <person name="Gilroy R."/>
            <person name="Ravi A."/>
            <person name="Getino M."/>
            <person name="Pursley I."/>
            <person name="Horton D.L."/>
            <person name="Alikhan N.F."/>
            <person name="Baker D."/>
            <person name="Gharbi K."/>
            <person name="Hall N."/>
            <person name="Watson M."/>
            <person name="Adriaenssens E.M."/>
            <person name="Foster-Nyarko E."/>
            <person name="Jarju S."/>
            <person name="Secka A."/>
            <person name="Antonio M."/>
            <person name="Oren A."/>
            <person name="Chaudhuri R.R."/>
            <person name="La Ragione R."/>
            <person name="Hildebrand F."/>
            <person name="Pallen M.J."/>
        </authorList>
    </citation>
    <scope>NUCLEOTIDE SEQUENCE</scope>
    <source>
        <strain evidence="2">ChiSxjej2B14-6234</strain>
    </source>
</reference>
<evidence type="ECO:0000313" key="3">
    <source>
        <dbReference type="Proteomes" id="UP000886887"/>
    </source>
</evidence>
<keyword evidence="1" id="KW-0812">Transmembrane</keyword>
<accession>A0A9D0Z9R8</accession>
<feature type="transmembrane region" description="Helical" evidence="1">
    <location>
        <begin position="77"/>
        <end position="102"/>
    </location>
</feature>
<dbReference type="EMBL" id="DVFJ01000009">
    <property type="protein sequence ID" value="HIQ71191.1"/>
    <property type="molecule type" value="Genomic_DNA"/>
</dbReference>